<protein>
    <submittedName>
        <fullName evidence="1">Uncharacterized protein</fullName>
    </submittedName>
</protein>
<evidence type="ECO:0000313" key="2">
    <source>
        <dbReference type="Proteomes" id="UP000002892"/>
    </source>
</evidence>
<dbReference type="HOGENOM" id="CLU_197646_1_0_9"/>
<accession>I4D5B2</accession>
<dbReference type="OrthoDB" id="2086264at2"/>
<name>I4D5B2_DESAJ</name>
<keyword evidence="2" id="KW-1185">Reference proteome</keyword>
<gene>
    <name evidence="1" type="ordered locus">Desaci_2011</name>
</gene>
<dbReference type="AlphaFoldDB" id="I4D5B2"/>
<organism evidence="1 2">
    <name type="scientific">Desulfosporosinus acidiphilus (strain DSM 22704 / JCM 16185 / SJ4)</name>
    <dbReference type="NCBI Taxonomy" id="646529"/>
    <lineage>
        <taxon>Bacteria</taxon>
        <taxon>Bacillati</taxon>
        <taxon>Bacillota</taxon>
        <taxon>Clostridia</taxon>
        <taxon>Eubacteriales</taxon>
        <taxon>Desulfitobacteriaceae</taxon>
        <taxon>Desulfosporosinus</taxon>
    </lineage>
</organism>
<dbReference type="STRING" id="646529.Desaci_2011"/>
<proteinExistence type="predicted"/>
<evidence type="ECO:0000313" key="1">
    <source>
        <dbReference type="EMBL" id="AFM40986.1"/>
    </source>
</evidence>
<sequence length="62" mass="6831">MQAKNIDAEIQGSFLTIRIDLTKSFGETKSGKYVLIATTDGIKPVGDGRTEKMTITVYRPKP</sequence>
<dbReference type="EMBL" id="CP003639">
    <property type="protein sequence ID" value="AFM40986.1"/>
    <property type="molecule type" value="Genomic_DNA"/>
</dbReference>
<reference evidence="1 2" key="1">
    <citation type="journal article" date="2012" name="J. Bacteriol.">
        <title>Complete genome sequences of Desulfosporosinus orientis DSM765T, Desulfosporosinus youngiae DSM17734T, Desulfosporosinus meridiei DSM13257T, and Desulfosporosinus acidiphilus DSM22704T.</title>
        <authorList>
            <person name="Pester M."/>
            <person name="Brambilla E."/>
            <person name="Alazard D."/>
            <person name="Rattei T."/>
            <person name="Weinmaier T."/>
            <person name="Han J."/>
            <person name="Lucas S."/>
            <person name="Lapidus A."/>
            <person name="Cheng J.F."/>
            <person name="Goodwin L."/>
            <person name="Pitluck S."/>
            <person name="Peters L."/>
            <person name="Ovchinnikova G."/>
            <person name="Teshima H."/>
            <person name="Detter J.C."/>
            <person name="Han C.S."/>
            <person name="Tapia R."/>
            <person name="Land M.L."/>
            <person name="Hauser L."/>
            <person name="Kyrpides N.C."/>
            <person name="Ivanova N.N."/>
            <person name="Pagani I."/>
            <person name="Huntmann M."/>
            <person name="Wei C.L."/>
            <person name="Davenport K.W."/>
            <person name="Daligault H."/>
            <person name="Chain P.S."/>
            <person name="Chen A."/>
            <person name="Mavromatis K."/>
            <person name="Markowitz V."/>
            <person name="Szeto E."/>
            <person name="Mikhailova N."/>
            <person name="Pati A."/>
            <person name="Wagner M."/>
            <person name="Woyke T."/>
            <person name="Ollivier B."/>
            <person name="Klenk H.P."/>
            <person name="Spring S."/>
            <person name="Loy A."/>
        </authorList>
    </citation>
    <scope>NUCLEOTIDE SEQUENCE [LARGE SCALE GENOMIC DNA]</scope>
    <source>
        <strain evidence="2">DSM 22704 / JCM 16185 / SJ4</strain>
    </source>
</reference>
<dbReference type="RefSeq" id="WP_014826991.1">
    <property type="nucleotide sequence ID" value="NC_018068.1"/>
</dbReference>
<dbReference type="KEGG" id="dai:Desaci_2011"/>
<dbReference type="Proteomes" id="UP000002892">
    <property type="component" value="Chromosome"/>
</dbReference>